<accession>A0ABX4YNI2</accession>
<name>A0ABX4YNI2_9LEPT</name>
<evidence type="ECO:0000313" key="1">
    <source>
        <dbReference type="EMBL" id="PNV76840.1"/>
    </source>
</evidence>
<comment type="caution">
    <text evidence="1">The sequence shown here is derived from an EMBL/GenBank/DDBJ whole genome shotgun (WGS) entry which is preliminary data.</text>
</comment>
<evidence type="ECO:0000313" key="2">
    <source>
        <dbReference type="Proteomes" id="UP000094669"/>
    </source>
</evidence>
<sequence>MKGGACGAGRMENLTNLFIGVSQTIVIVASEYELPVEGRIMEHRGPGETGSRFLKSSFHWQFAWSKNTHSRVPLQESTKNFGINNWSRSRKLINK</sequence>
<organism evidence="1 2">
    <name type="scientific">Leptospira inadai serovar Lyme</name>
    <dbReference type="NCBI Taxonomy" id="293084"/>
    <lineage>
        <taxon>Bacteria</taxon>
        <taxon>Pseudomonadati</taxon>
        <taxon>Spirochaetota</taxon>
        <taxon>Spirochaetia</taxon>
        <taxon>Leptospirales</taxon>
        <taxon>Leptospiraceae</taxon>
        <taxon>Leptospira</taxon>
    </lineage>
</organism>
<gene>
    <name evidence="1" type="ORF">BES34_000710</name>
</gene>
<dbReference type="EMBL" id="MCRM02000001">
    <property type="protein sequence ID" value="PNV76840.1"/>
    <property type="molecule type" value="Genomic_DNA"/>
</dbReference>
<reference evidence="1" key="1">
    <citation type="submission" date="2018-01" db="EMBL/GenBank/DDBJ databases">
        <title>Genomic characterization of Leptospira inadai serogroup Lyme isolated from captured rat in Brazil and comparative analysis with human reference strain.</title>
        <authorList>
            <person name="Moreno L.Z."/>
            <person name="Loureiro A.P."/>
            <person name="Miraglia F."/>
            <person name="Kremer F.S."/>
            <person name="Eslabao M.R."/>
            <person name="Dellagostin O.A."/>
            <person name="Lilenbaum W."/>
            <person name="Moreno A.M."/>
        </authorList>
    </citation>
    <scope>NUCLEOTIDE SEQUENCE [LARGE SCALE GENOMIC DNA]</scope>
    <source>
        <strain evidence="1">M34/99</strain>
    </source>
</reference>
<protein>
    <submittedName>
        <fullName evidence="1">Uncharacterized protein</fullName>
    </submittedName>
</protein>
<proteinExistence type="predicted"/>
<dbReference type="Proteomes" id="UP000094669">
    <property type="component" value="Unassembled WGS sequence"/>
</dbReference>
<keyword evidence="2" id="KW-1185">Reference proteome</keyword>